<name>A0A1H7QWG4_9SPHI</name>
<dbReference type="PANTHER" id="PTHR34595:SF7">
    <property type="entry name" value="SLL1039 PROTEIN"/>
    <property type="match status" value="1"/>
</dbReference>
<dbReference type="STRING" id="332977.SAMN05421740_106146"/>
<dbReference type="EMBL" id="FNZR01000006">
    <property type="protein sequence ID" value="SEL52219.1"/>
    <property type="molecule type" value="Genomic_DNA"/>
</dbReference>
<dbReference type="AlphaFoldDB" id="A0A1H7QWG4"/>
<sequence length="297" mass="34931">MERTQSILRVVRSHYIISLDNDSIGSTTWRPILEIFTQLSDSEIAQIEKKPDAVLKKILTESNNTNSIKTIVARARENARGVQNHITKELWEAVNSMYHLTNKPHLNQKLSGPEALEVVDQLMQQSVLYAGIADITMPRGIGWDFMKLGKYLERSMETVVITDKQCQLFEYDMQQERDLTQWRFLLMSLAGYEVYLKTYRTFKHNNDILHQMLLNEDYPHSVIFSLTRISRYLRDVIKDNESNEKLALMRTFGRLYSKVKYMDPERLGVMDSQAFFKELRNELLVFHNQLEKVFFSY</sequence>
<dbReference type="Proteomes" id="UP000198916">
    <property type="component" value="Unassembled WGS sequence"/>
</dbReference>
<evidence type="ECO:0000259" key="1">
    <source>
        <dbReference type="Pfam" id="PF04168"/>
    </source>
</evidence>
<organism evidence="2 3">
    <name type="scientific">Parapedobacter koreensis</name>
    <dbReference type="NCBI Taxonomy" id="332977"/>
    <lineage>
        <taxon>Bacteria</taxon>
        <taxon>Pseudomonadati</taxon>
        <taxon>Bacteroidota</taxon>
        <taxon>Sphingobacteriia</taxon>
        <taxon>Sphingobacteriales</taxon>
        <taxon>Sphingobacteriaceae</taxon>
        <taxon>Parapedobacter</taxon>
    </lineage>
</organism>
<accession>A0A1H7QWG4</accession>
<reference evidence="3" key="1">
    <citation type="submission" date="2016-10" db="EMBL/GenBank/DDBJ databases">
        <authorList>
            <person name="Varghese N."/>
            <person name="Submissions S."/>
        </authorList>
    </citation>
    <scope>NUCLEOTIDE SEQUENCE [LARGE SCALE GENOMIC DNA]</scope>
    <source>
        <strain evidence="3">Jip14</strain>
    </source>
</reference>
<dbReference type="InterPro" id="IPR007296">
    <property type="entry name" value="DUF403"/>
</dbReference>
<evidence type="ECO:0000313" key="3">
    <source>
        <dbReference type="Proteomes" id="UP000198916"/>
    </source>
</evidence>
<dbReference type="Pfam" id="PF04168">
    <property type="entry name" value="Alpha-E"/>
    <property type="match status" value="1"/>
</dbReference>
<evidence type="ECO:0000313" key="2">
    <source>
        <dbReference type="EMBL" id="SEL52219.1"/>
    </source>
</evidence>
<dbReference type="PANTHER" id="PTHR34595">
    <property type="entry name" value="BLR5612 PROTEIN"/>
    <property type="match status" value="1"/>
</dbReference>
<dbReference type="InterPro" id="IPR051680">
    <property type="entry name" value="ATP-dep_Glu-Cys_Ligase-2"/>
</dbReference>
<protein>
    <submittedName>
        <fullName evidence="2">Uncharacterized conserved protein, Alpha-E superfamily</fullName>
    </submittedName>
</protein>
<proteinExistence type="predicted"/>
<keyword evidence="3" id="KW-1185">Reference proteome</keyword>
<feature type="domain" description="DUF403" evidence="1">
    <location>
        <begin position="1"/>
        <end position="295"/>
    </location>
</feature>
<gene>
    <name evidence="2" type="ORF">SAMN05421740_106146</name>
</gene>